<dbReference type="Pfam" id="PF00089">
    <property type="entry name" value="Trypsin"/>
    <property type="match status" value="1"/>
</dbReference>
<dbReference type="NCBIfam" id="TIGR01167">
    <property type="entry name" value="LPXTG_anchor"/>
    <property type="match status" value="1"/>
</dbReference>
<dbReference type="RefSeq" id="WP_087007667.1">
    <property type="nucleotide sequence ID" value="NZ_FWFF01000017.1"/>
</dbReference>
<dbReference type="InterPro" id="IPR018114">
    <property type="entry name" value="TRYPSIN_HIS"/>
</dbReference>
<evidence type="ECO:0000256" key="2">
    <source>
        <dbReference type="ARBA" id="ARBA00022525"/>
    </source>
</evidence>
<accession>A0A1X6XK04</accession>
<evidence type="ECO:0000256" key="6">
    <source>
        <dbReference type="SAM" id="Phobius"/>
    </source>
</evidence>
<keyword evidence="4" id="KW-0572">Peptidoglycan-anchor</keyword>
<feature type="compositionally biased region" description="Acidic residues" evidence="5">
    <location>
        <begin position="392"/>
        <end position="410"/>
    </location>
</feature>
<organism evidence="9 10">
    <name type="scientific">Brevibacterium yomogidense</name>
    <dbReference type="NCBI Taxonomy" id="946573"/>
    <lineage>
        <taxon>Bacteria</taxon>
        <taxon>Bacillati</taxon>
        <taxon>Actinomycetota</taxon>
        <taxon>Actinomycetes</taxon>
        <taxon>Micrococcales</taxon>
        <taxon>Brevibacteriaceae</taxon>
        <taxon>Brevibacterium</taxon>
    </lineage>
</organism>
<dbReference type="InterPro" id="IPR009003">
    <property type="entry name" value="Peptidase_S1_PA"/>
</dbReference>
<feature type="region of interest" description="Disordered" evidence="5">
    <location>
        <begin position="382"/>
        <end position="425"/>
    </location>
</feature>
<dbReference type="Gene3D" id="2.40.10.10">
    <property type="entry name" value="Trypsin-like serine proteases"/>
    <property type="match status" value="2"/>
</dbReference>
<feature type="region of interest" description="Disordered" evidence="5">
    <location>
        <begin position="478"/>
        <end position="503"/>
    </location>
</feature>
<dbReference type="InterPro" id="IPR001254">
    <property type="entry name" value="Trypsin_dom"/>
</dbReference>
<feature type="chain" id="PRO_5013049904" description="Gram-positive cocci surface proteins LPxTG domain-containing protein" evidence="7">
    <location>
        <begin position="33"/>
        <end position="603"/>
    </location>
</feature>
<feature type="transmembrane region" description="Helical" evidence="6">
    <location>
        <begin position="577"/>
        <end position="598"/>
    </location>
</feature>
<evidence type="ECO:0000259" key="8">
    <source>
        <dbReference type="PROSITE" id="PS50847"/>
    </source>
</evidence>
<dbReference type="Proteomes" id="UP000196581">
    <property type="component" value="Unassembled WGS sequence"/>
</dbReference>
<evidence type="ECO:0000313" key="10">
    <source>
        <dbReference type="Proteomes" id="UP000196581"/>
    </source>
</evidence>
<sequence>MAHPTTGKRFVALSAAVALGFGGAMIAGPASAAPSTDLKTAAAEAFTSSESIAAIGHGEDGSLVAQVVAGSDEAEVEKALEPANAVAQDQTGEDLVVQEVASTYSTQSPEPSSTATDGAAYEASDDVVAGAGYVVETSAGAGLCSVGFPATGPEGEDAIITAGHCSGGEATGDVYVERPSTSNVFTDSYDTAEWDQSRKLGEFTHSQYGPKVLGDVETDADLDPEQMQDFAVITVDESAGFNLIGEAATWSEESGQADDLASDTTDITGVHDVTSEDIGSEVFHSGRTTGKTAGDIGWDESNGKVSIGIVDGYAPVTDDAGNEYMVYGFASETNVAGGDSGGAVMMGDKAVGVVSGGIEASADMPAMLWTAELAEGLTHLPGDYEIKTSGESTEDPSETPSEDPTEEPTEDPTTPAPTPTETDDADVDAELSVDPQEIAAERFLAEDEEQAESDDRGVKYTVEGVEPGSEVLFETFTGSDAASANAGSEEAPAEETDQEPAKSITVTANEDGVAQSRIWGMTTAEAEAYIGEYDVVAQTEEETLEGSFSVVAGDGDQGEGGDEGEGGEDLPRTGSTVAPLAAGAAGLVALGGALVYVARRRQA</sequence>
<keyword evidence="10" id="KW-1185">Reference proteome</keyword>
<feature type="domain" description="Gram-positive cocci surface proteins LPxTG" evidence="8">
    <location>
        <begin position="570"/>
        <end position="603"/>
    </location>
</feature>
<keyword evidence="3 7" id="KW-0732">Signal</keyword>
<feature type="signal peptide" evidence="7">
    <location>
        <begin position="1"/>
        <end position="32"/>
    </location>
</feature>
<gene>
    <name evidence="9" type="ORF">FM105_09720</name>
</gene>
<dbReference type="InterPro" id="IPR019931">
    <property type="entry name" value="LPXTG_anchor"/>
</dbReference>
<dbReference type="InterPro" id="IPR033116">
    <property type="entry name" value="TRYPSIN_SER"/>
</dbReference>
<keyword evidence="6" id="KW-0812">Transmembrane</keyword>
<dbReference type="GO" id="GO:0004252">
    <property type="term" value="F:serine-type endopeptidase activity"/>
    <property type="evidence" value="ECO:0007669"/>
    <property type="project" value="InterPro"/>
</dbReference>
<evidence type="ECO:0000256" key="1">
    <source>
        <dbReference type="ARBA" id="ARBA00022512"/>
    </source>
</evidence>
<dbReference type="PROSITE" id="PS50847">
    <property type="entry name" value="GRAM_POS_ANCHORING"/>
    <property type="match status" value="1"/>
</dbReference>
<dbReference type="PROSITE" id="PS00135">
    <property type="entry name" value="TRYPSIN_SER"/>
    <property type="match status" value="1"/>
</dbReference>
<feature type="compositionally biased region" description="Acidic residues" evidence="5">
    <location>
        <begin position="556"/>
        <end position="568"/>
    </location>
</feature>
<dbReference type="PROSITE" id="PS00134">
    <property type="entry name" value="TRYPSIN_HIS"/>
    <property type="match status" value="1"/>
</dbReference>
<protein>
    <recommendedName>
        <fullName evidence="8">Gram-positive cocci surface proteins LPxTG domain-containing protein</fullName>
    </recommendedName>
</protein>
<dbReference type="SUPFAM" id="SSF50494">
    <property type="entry name" value="Trypsin-like serine proteases"/>
    <property type="match status" value="1"/>
</dbReference>
<dbReference type="AlphaFoldDB" id="A0A1X6XK04"/>
<dbReference type="GO" id="GO:0006508">
    <property type="term" value="P:proteolysis"/>
    <property type="evidence" value="ECO:0007669"/>
    <property type="project" value="InterPro"/>
</dbReference>
<reference evidence="10" key="1">
    <citation type="submission" date="2017-02" db="EMBL/GenBank/DDBJ databases">
        <authorList>
            <person name="Dridi B."/>
        </authorList>
    </citation>
    <scope>NUCLEOTIDE SEQUENCE [LARGE SCALE GENOMIC DNA]</scope>
    <source>
        <strain evidence="10">B Co 03.10</strain>
    </source>
</reference>
<keyword evidence="6" id="KW-0472">Membrane</keyword>
<evidence type="ECO:0000256" key="7">
    <source>
        <dbReference type="SAM" id="SignalP"/>
    </source>
</evidence>
<dbReference type="EMBL" id="FWFF01000017">
    <property type="protein sequence ID" value="SLM98837.1"/>
    <property type="molecule type" value="Genomic_DNA"/>
</dbReference>
<evidence type="ECO:0000256" key="3">
    <source>
        <dbReference type="ARBA" id="ARBA00022729"/>
    </source>
</evidence>
<proteinExistence type="predicted"/>
<evidence type="ECO:0000313" key="9">
    <source>
        <dbReference type="EMBL" id="SLM98837.1"/>
    </source>
</evidence>
<feature type="region of interest" description="Disordered" evidence="5">
    <location>
        <begin position="548"/>
        <end position="576"/>
    </location>
</feature>
<evidence type="ECO:0000256" key="4">
    <source>
        <dbReference type="ARBA" id="ARBA00023088"/>
    </source>
</evidence>
<dbReference type="InterPro" id="IPR043504">
    <property type="entry name" value="Peptidase_S1_PA_chymotrypsin"/>
</dbReference>
<keyword evidence="6" id="KW-1133">Transmembrane helix</keyword>
<keyword evidence="1" id="KW-0134">Cell wall</keyword>
<keyword evidence="2" id="KW-0964">Secreted</keyword>
<dbReference type="Pfam" id="PF00746">
    <property type="entry name" value="Gram_pos_anchor"/>
    <property type="match status" value="1"/>
</dbReference>
<name>A0A1X6XK04_9MICO</name>
<evidence type="ECO:0000256" key="5">
    <source>
        <dbReference type="SAM" id="MobiDB-lite"/>
    </source>
</evidence>